<dbReference type="Gene3D" id="3.40.50.300">
    <property type="entry name" value="P-loop containing nucleotide triphosphate hydrolases"/>
    <property type="match status" value="1"/>
</dbReference>
<dbReference type="GO" id="GO:0003924">
    <property type="term" value="F:GTPase activity"/>
    <property type="evidence" value="ECO:0007669"/>
    <property type="project" value="TreeGrafter"/>
</dbReference>
<dbReference type="PANTHER" id="PTHR43636">
    <property type="entry name" value="ELONGATION FACTOR G, MITOCHONDRIAL"/>
    <property type="match status" value="1"/>
</dbReference>
<dbReference type="InterPro" id="IPR027417">
    <property type="entry name" value="P-loop_NTPase"/>
</dbReference>
<dbReference type="EMBL" id="SUNJ01010883">
    <property type="protein sequence ID" value="TPP59306.1"/>
    <property type="molecule type" value="Genomic_DNA"/>
</dbReference>
<protein>
    <submittedName>
        <fullName evidence="3">EF-Gmt</fullName>
    </submittedName>
</protein>
<evidence type="ECO:0000313" key="3">
    <source>
        <dbReference type="EMBL" id="TPP59306.1"/>
    </source>
</evidence>
<dbReference type="GO" id="GO:0003746">
    <property type="term" value="F:translation elongation factor activity"/>
    <property type="evidence" value="ECO:0007669"/>
    <property type="project" value="UniProtKB-KW"/>
</dbReference>
<dbReference type="PANTHER" id="PTHR43636:SF2">
    <property type="entry name" value="ELONGATION FACTOR G, MITOCHONDRIAL"/>
    <property type="match status" value="1"/>
</dbReference>
<proteinExistence type="predicted"/>
<dbReference type="OrthoDB" id="6271304at2759"/>
<dbReference type="AlphaFoldDB" id="A0A504YFT1"/>
<comment type="caution">
    <text evidence="3">The sequence shown here is derived from an EMBL/GenBank/DDBJ whole genome shotgun (WGS) entry which is preliminary data.</text>
</comment>
<evidence type="ECO:0000256" key="1">
    <source>
        <dbReference type="ARBA" id="ARBA00022768"/>
    </source>
</evidence>
<evidence type="ECO:0000256" key="2">
    <source>
        <dbReference type="ARBA" id="ARBA00022917"/>
    </source>
</evidence>
<dbReference type="STRING" id="46835.A0A504YFT1"/>
<dbReference type="GO" id="GO:0070125">
    <property type="term" value="P:mitochondrial translational elongation"/>
    <property type="evidence" value="ECO:0007669"/>
    <property type="project" value="TreeGrafter"/>
</dbReference>
<evidence type="ECO:0000313" key="4">
    <source>
        <dbReference type="Proteomes" id="UP000316759"/>
    </source>
</evidence>
<keyword evidence="4" id="KW-1185">Reference proteome</keyword>
<sequence length="153" mass="17289">MLSEVNDRRAEFIECLANADEKIGEAFLDEKPIDVNALKAGIHRAVLTRRFVPVFVGSALRNRGVQPLLDGIVDYLPNPSEINYHALDESSGYVYPFLCRFFVLYIVVPSSFSFDPFGNTIQFPQHGSADYDTLLFPSKIPHARVVQIYLVYC</sequence>
<dbReference type="Proteomes" id="UP000316759">
    <property type="component" value="Unassembled WGS sequence"/>
</dbReference>
<name>A0A504YFT1_FASGI</name>
<reference evidence="3 4" key="1">
    <citation type="submission" date="2019-04" db="EMBL/GenBank/DDBJ databases">
        <title>Annotation for the trematode Fasciola gigantica.</title>
        <authorList>
            <person name="Choi Y.-J."/>
        </authorList>
    </citation>
    <scope>NUCLEOTIDE SEQUENCE [LARGE SCALE GENOMIC DNA]</scope>
    <source>
        <strain evidence="3">Uganda_cow_1</strain>
    </source>
</reference>
<dbReference type="GO" id="GO:0005739">
    <property type="term" value="C:mitochondrion"/>
    <property type="evidence" value="ECO:0007669"/>
    <property type="project" value="TreeGrafter"/>
</dbReference>
<keyword evidence="2" id="KW-0648">Protein biosynthesis</keyword>
<keyword evidence="1" id="KW-0251">Elongation factor</keyword>
<gene>
    <name evidence="3" type="ORF">FGIG_07712</name>
</gene>
<dbReference type="SUPFAM" id="SSF52540">
    <property type="entry name" value="P-loop containing nucleoside triphosphate hydrolases"/>
    <property type="match status" value="1"/>
</dbReference>
<accession>A0A504YFT1</accession>
<organism evidence="3 4">
    <name type="scientific">Fasciola gigantica</name>
    <name type="common">Giant liver fluke</name>
    <dbReference type="NCBI Taxonomy" id="46835"/>
    <lineage>
        <taxon>Eukaryota</taxon>
        <taxon>Metazoa</taxon>
        <taxon>Spiralia</taxon>
        <taxon>Lophotrochozoa</taxon>
        <taxon>Platyhelminthes</taxon>
        <taxon>Trematoda</taxon>
        <taxon>Digenea</taxon>
        <taxon>Plagiorchiida</taxon>
        <taxon>Echinostomata</taxon>
        <taxon>Echinostomatoidea</taxon>
        <taxon>Fasciolidae</taxon>
        <taxon>Fasciola</taxon>
    </lineage>
</organism>